<keyword evidence="7" id="KW-0456">Lyase</keyword>
<evidence type="ECO:0000256" key="6">
    <source>
        <dbReference type="ARBA" id="ARBA00023125"/>
    </source>
</evidence>
<keyword evidence="3" id="KW-0227">DNA damage</keyword>
<keyword evidence="5" id="KW-0190">Covalent protein-DNA linkage</keyword>
<dbReference type="InterPro" id="IPR003738">
    <property type="entry name" value="SRAP"/>
</dbReference>
<organism evidence="10 11">
    <name type="scientific">Sorangium cellulosum</name>
    <name type="common">Polyangium cellulosum</name>
    <dbReference type="NCBI Taxonomy" id="56"/>
    <lineage>
        <taxon>Bacteria</taxon>
        <taxon>Pseudomonadati</taxon>
        <taxon>Myxococcota</taxon>
        <taxon>Polyangia</taxon>
        <taxon>Polyangiales</taxon>
        <taxon>Polyangiaceae</taxon>
        <taxon>Sorangium</taxon>
    </lineage>
</organism>
<dbReference type="AlphaFoldDB" id="A0A4P2QCB0"/>
<dbReference type="OrthoDB" id="6192129at2"/>
<dbReference type="EMBL" id="CP012670">
    <property type="protein sequence ID" value="AUX26958.1"/>
    <property type="molecule type" value="Genomic_DNA"/>
</dbReference>
<dbReference type="GO" id="GO:0008233">
    <property type="term" value="F:peptidase activity"/>
    <property type="evidence" value="ECO:0007669"/>
    <property type="project" value="UniProtKB-KW"/>
</dbReference>
<dbReference type="PANTHER" id="PTHR13604:SF0">
    <property type="entry name" value="ABASIC SITE PROCESSING PROTEIN HMCES"/>
    <property type="match status" value="1"/>
</dbReference>
<dbReference type="GO" id="GO:0003697">
    <property type="term" value="F:single-stranded DNA binding"/>
    <property type="evidence" value="ECO:0007669"/>
    <property type="project" value="InterPro"/>
</dbReference>
<keyword evidence="2 8" id="KW-0645">Protease</keyword>
<feature type="compositionally biased region" description="Low complexity" evidence="9">
    <location>
        <begin position="238"/>
        <end position="304"/>
    </location>
</feature>
<evidence type="ECO:0000256" key="9">
    <source>
        <dbReference type="SAM" id="MobiDB-lite"/>
    </source>
</evidence>
<dbReference type="Proteomes" id="UP000295781">
    <property type="component" value="Chromosome"/>
</dbReference>
<accession>A0A4P2QCB0</accession>
<evidence type="ECO:0000313" key="10">
    <source>
        <dbReference type="EMBL" id="AUX26958.1"/>
    </source>
</evidence>
<dbReference type="SUPFAM" id="SSF143081">
    <property type="entry name" value="BB1717-like"/>
    <property type="match status" value="1"/>
</dbReference>
<evidence type="ECO:0000256" key="5">
    <source>
        <dbReference type="ARBA" id="ARBA00023124"/>
    </source>
</evidence>
<dbReference type="GO" id="GO:0006508">
    <property type="term" value="P:proteolysis"/>
    <property type="evidence" value="ECO:0007669"/>
    <property type="project" value="UniProtKB-KW"/>
</dbReference>
<comment type="similarity">
    <text evidence="1 8">Belongs to the SOS response-associated peptidase family.</text>
</comment>
<dbReference type="PANTHER" id="PTHR13604">
    <property type="entry name" value="DC12-RELATED"/>
    <property type="match status" value="1"/>
</dbReference>
<evidence type="ECO:0000256" key="7">
    <source>
        <dbReference type="ARBA" id="ARBA00023239"/>
    </source>
</evidence>
<reference evidence="10 11" key="1">
    <citation type="submission" date="2015-09" db="EMBL/GenBank/DDBJ databases">
        <title>Sorangium comparison.</title>
        <authorList>
            <person name="Zaburannyi N."/>
            <person name="Bunk B."/>
            <person name="Overmann J."/>
            <person name="Mueller R."/>
        </authorList>
    </citation>
    <scope>NUCLEOTIDE SEQUENCE [LARGE SCALE GENOMIC DNA]</scope>
    <source>
        <strain evidence="10 11">So ceGT47</strain>
    </source>
</reference>
<protein>
    <recommendedName>
        <fullName evidence="8">Abasic site processing protein</fullName>
        <ecNumber evidence="8">3.4.-.-</ecNumber>
    </recommendedName>
</protein>
<dbReference type="EC" id="3.4.-.-" evidence="8"/>
<feature type="region of interest" description="Disordered" evidence="9">
    <location>
        <begin position="237"/>
        <end position="327"/>
    </location>
</feature>
<proteinExistence type="inferred from homology"/>
<name>A0A4P2QCB0_SORCE</name>
<gene>
    <name evidence="10" type="ORF">SOCEGT47_075300</name>
</gene>
<evidence type="ECO:0000256" key="2">
    <source>
        <dbReference type="ARBA" id="ARBA00022670"/>
    </source>
</evidence>
<evidence type="ECO:0000256" key="1">
    <source>
        <dbReference type="ARBA" id="ARBA00008136"/>
    </source>
</evidence>
<dbReference type="InterPro" id="IPR036590">
    <property type="entry name" value="SRAP-like"/>
</dbReference>
<evidence type="ECO:0000313" key="11">
    <source>
        <dbReference type="Proteomes" id="UP000295781"/>
    </source>
</evidence>
<sequence length="327" mass="32988">MCARFTLAVPDLAALIRMLEGAFGASAGPAAAIDVDPRAAAFYRPRYNIAPSSVHPVLRARDGRRELVPATWGFTARFARGGAGPSLLANARAESARTKPTFRDAFAARRCVIPADGFYEWTGPKGARRPTWFHPAGGGLLRLAGLYQPAKDPDAGDTGVRFTILTTDASADVAEVHDRMPVLLAPGDVDLWLGAIGGVDPAQVEALLRPAPRGTLAARAVSPRVNSVAHDGPDLLREAAAGSPAPEAAAGSAPEAAAGSAPEAAAGSAPEAAAGFPAPGAASSRGAAPSASAPGKAAAPRAGGTLPLFDLDGGAGPAVPSGRTPRR</sequence>
<keyword evidence="4 8" id="KW-0378">Hydrolase</keyword>
<keyword evidence="6" id="KW-0238">DNA-binding</keyword>
<dbReference type="Gene3D" id="3.90.1680.10">
    <property type="entry name" value="SOS response associated peptidase-like"/>
    <property type="match status" value="1"/>
</dbReference>
<dbReference type="GO" id="GO:0106300">
    <property type="term" value="P:protein-DNA covalent cross-linking repair"/>
    <property type="evidence" value="ECO:0007669"/>
    <property type="project" value="InterPro"/>
</dbReference>
<evidence type="ECO:0000256" key="8">
    <source>
        <dbReference type="RuleBase" id="RU364100"/>
    </source>
</evidence>
<dbReference type="Pfam" id="PF02586">
    <property type="entry name" value="SRAP"/>
    <property type="match status" value="1"/>
</dbReference>
<dbReference type="GO" id="GO:0016829">
    <property type="term" value="F:lyase activity"/>
    <property type="evidence" value="ECO:0007669"/>
    <property type="project" value="UniProtKB-KW"/>
</dbReference>
<evidence type="ECO:0000256" key="3">
    <source>
        <dbReference type="ARBA" id="ARBA00022763"/>
    </source>
</evidence>
<dbReference type="RefSeq" id="WP_129354915.1">
    <property type="nucleotide sequence ID" value="NZ_CP012670.1"/>
</dbReference>
<evidence type="ECO:0000256" key="4">
    <source>
        <dbReference type="ARBA" id="ARBA00022801"/>
    </source>
</evidence>